<feature type="region of interest" description="Disordered" evidence="1">
    <location>
        <begin position="48"/>
        <end position="70"/>
    </location>
</feature>
<feature type="compositionally biased region" description="Basic and acidic residues" evidence="1">
    <location>
        <begin position="60"/>
        <end position="70"/>
    </location>
</feature>
<reference evidence="2 3" key="1">
    <citation type="submission" date="2024-09" db="EMBL/GenBank/DDBJ databases">
        <authorList>
            <person name="Sun Q."/>
            <person name="Mori K."/>
        </authorList>
    </citation>
    <scope>NUCLEOTIDE SEQUENCE [LARGE SCALE GENOMIC DNA]</scope>
    <source>
        <strain evidence="2 3">CCM 7904</strain>
    </source>
</reference>
<protein>
    <submittedName>
        <fullName evidence="2">Uncharacterized protein</fullName>
    </submittedName>
</protein>
<evidence type="ECO:0000313" key="3">
    <source>
        <dbReference type="Proteomes" id="UP001589795"/>
    </source>
</evidence>
<dbReference type="EMBL" id="JBHLWQ010000022">
    <property type="protein sequence ID" value="MFC0199213.1"/>
    <property type="molecule type" value="Genomic_DNA"/>
</dbReference>
<keyword evidence="3" id="KW-1185">Reference proteome</keyword>
<sequence>MALVDNVPDGRRITRPTVRSRIQPTFVADRMLSPLRWKRHVEKLKPEKWRGPAPVPFRSSESDALFKGDR</sequence>
<evidence type="ECO:0000256" key="1">
    <source>
        <dbReference type="SAM" id="MobiDB-lite"/>
    </source>
</evidence>
<name>A0ABV6CEP8_9RHOB</name>
<comment type="caution">
    <text evidence="2">The sequence shown here is derived from an EMBL/GenBank/DDBJ whole genome shotgun (WGS) entry which is preliminary data.</text>
</comment>
<organism evidence="2 3">
    <name type="scientific">Paracoccus rhizosphaerae</name>
    <dbReference type="NCBI Taxonomy" id="1133347"/>
    <lineage>
        <taxon>Bacteria</taxon>
        <taxon>Pseudomonadati</taxon>
        <taxon>Pseudomonadota</taxon>
        <taxon>Alphaproteobacteria</taxon>
        <taxon>Rhodobacterales</taxon>
        <taxon>Paracoccaceae</taxon>
        <taxon>Paracoccus</taxon>
    </lineage>
</organism>
<gene>
    <name evidence="2" type="ORF">ACFFIZ_02410</name>
</gene>
<feature type="non-terminal residue" evidence="2">
    <location>
        <position position="70"/>
    </location>
</feature>
<evidence type="ECO:0000313" key="2">
    <source>
        <dbReference type="EMBL" id="MFC0199213.1"/>
    </source>
</evidence>
<accession>A0ABV6CEP8</accession>
<dbReference type="RefSeq" id="WP_378925955.1">
    <property type="nucleotide sequence ID" value="NZ_JBHLWQ010000022.1"/>
</dbReference>
<proteinExistence type="predicted"/>
<dbReference type="Proteomes" id="UP001589795">
    <property type="component" value="Unassembled WGS sequence"/>
</dbReference>